<evidence type="ECO:0000256" key="2">
    <source>
        <dbReference type="ARBA" id="ARBA00022490"/>
    </source>
</evidence>
<keyword evidence="5" id="KW-0010">Activator</keyword>
<dbReference type="Proteomes" id="UP000030106">
    <property type="component" value="Unassembled WGS sequence"/>
</dbReference>
<dbReference type="PANTHER" id="PTHR22946">
    <property type="entry name" value="DIENELACTONE HYDROLASE DOMAIN-CONTAINING PROTEIN-RELATED"/>
    <property type="match status" value="1"/>
</dbReference>
<evidence type="ECO:0000256" key="1">
    <source>
        <dbReference type="ARBA" id="ARBA00022487"/>
    </source>
</evidence>
<dbReference type="InterPro" id="IPR043423">
    <property type="entry name" value="FrsA"/>
</dbReference>
<sequence length="548" mass="61845">MSQANLSETLFKPRFKHPETSTLVRRARHTATPAIQSALDGKNVPHWYRMINRLMWIWRGVDPREILEVQARIACTEAERTNDDLFDTVMGYRGGNWIYEWSKQAMLWQQRAGQETDEEKIGKCWLQAANLYSIAAYPHLKGDALAEQAQVLANRAYEEAAPRLSGGLRELEFPMTGGGTISGFLHMPKGAEGPFPTVLMCGGLDALQSDYYSLFEKYFAPQGIAMLTIDMPSVGFSSKWKLTQDSSVLHQHVLKALPNIPWVDHTRVAAFGFRFGANVAVRLAYLEAPRLKAVACLGPVVHALLSDPQRQANVPEMYIDVLASRLGMTSISDSALSVELNRYSLKTQGLLGRRCPTPMLSGFWENDPFSPEEESRLITSSSADGKLLQIPFKPVYQNFDKALQEITVSSQQEIVMTLPSGHPKSRLIRKFASLGPYIREEQCEDNRFFFDCLAVCVNVKPAPEKREFWGWWMVLEAQEKQFTYTWQFGLFDKDGKWTATPAKDKEVDEKLEQTLRGFHGRLKDLLASLELGLVPAENFAEKPLKLSA</sequence>
<dbReference type="InterPro" id="IPR029058">
    <property type="entry name" value="AB_hydrolase_fold"/>
</dbReference>
<dbReference type="HAMAP" id="MF_01063">
    <property type="entry name" value="FrsA"/>
    <property type="match status" value="1"/>
</dbReference>
<dbReference type="HAMAP" id="MF_01178">
    <property type="entry name" value="Crl"/>
    <property type="match status" value="1"/>
</dbReference>
<keyword evidence="3" id="KW-0378">Hydrolase</keyword>
<keyword evidence="4" id="KW-0805">Transcription regulation</keyword>
<evidence type="ECO:0000313" key="8">
    <source>
        <dbReference type="Proteomes" id="UP000030106"/>
    </source>
</evidence>
<evidence type="ECO:0000256" key="5">
    <source>
        <dbReference type="ARBA" id="ARBA00023159"/>
    </source>
</evidence>
<gene>
    <name evidence="7" type="ORF">BBAD15_g3160</name>
</gene>
<evidence type="ECO:0000256" key="4">
    <source>
        <dbReference type="ARBA" id="ARBA00023015"/>
    </source>
</evidence>
<comment type="caution">
    <text evidence="7">The sequence shown here is derived from an EMBL/GenBank/DDBJ whole genome shotgun (WGS) entry which is preliminary data.</text>
</comment>
<accession>A0A0A2VXQ8</accession>
<evidence type="ECO:0000256" key="6">
    <source>
        <dbReference type="ARBA" id="ARBA00023163"/>
    </source>
</evidence>
<dbReference type="InterPro" id="IPR038208">
    <property type="entry name" value="Tscrpt_reg_Crl_sf"/>
</dbReference>
<dbReference type="Pfam" id="PF07417">
    <property type="entry name" value="Crl"/>
    <property type="match status" value="1"/>
</dbReference>
<dbReference type="GO" id="GO:0052689">
    <property type="term" value="F:carboxylic ester hydrolase activity"/>
    <property type="evidence" value="ECO:0007669"/>
    <property type="project" value="UniProtKB-KW"/>
</dbReference>
<protein>
    <submittedName>
        <fullName evidence="7">Esterase frsA</fullName>
    </submittedName>
</protein>
<dbReference type="GO" id="GO:0045893">
    <property type="term" value="P:positive regulation of DNA-templated transcription"/>
    <property type="evidence" value="ECO:0007669"/>
    <property type="project" value="InterPro"/>
</dbReference>
<dbReference type="InterPro" id="IPR010520">
    <property type="entry name" value="FrsA-like"/>
</dbReference>
<name>A0A0A2VXQ8_BEABA</name>
<organism evidence="7 8">
    <name type="scientific">Beauveria bassiana D1-5</name>
    <dbReference type="NCBI Taxonomy" id="1245745"/>
    <lineage>
        <taxon>Eukaryota</taxon>
        <taxon>Fungi</taxon>
        <taxon>Dikarya</taxon>
        <taxon>Ascomycota</taxon>
        <taxon>Pezizomycotina</taxon>
        <taxon>Sordariomycetes</taxon>
        <taxon>Hypocreomycetidae</taxon>
        <taxon>Hypocreales</taxon>
        <taxon>Cordycipitaceae</taxon>
        <taxon>Beauveria</taxon>
    </lineage>
</organism>
<dbReference type="STRING" id="1245745.A0A0A2VXQ8"/>
<keyword evidence="2" id="KW-0963">Cytoplasm</keyword>
<dbReference type="NCBIfam" id="NF008217">
    <property type="entry name" value="PRK10984.1"/>
    <property type="match status" value="1"/>
</dbReference>
<evidence type="ECO:0000313" key="7">
    <source>
        <dbReference type="EMBL" id="KGQ11147.1"/>
    </source>
</evidence>
<keyword evidence="1" id="KW-0719">Serine esterase</keyword>
<proteinExistence type="inferred from homology"/>
<reference evidence="7 8" key="1">
    <citation type="submission" date="2012-10" db="EMBL/GenBank/DDBJ databases">
        <title>Genome sequencing and analysis of entomopathogenic fungi Beauveria bassiana D1-5.</title>
        <authorList>
            <person name="Li Q."/>
            <person name="Wang L."/>
            <person name="Zhang Z."/>
            <person name="Wang Q."/>
            <person name="Ren J."/>
            <person name="Wang M."/>
            <person name="Xu W."/>
            <person name="Wang J."/>
            <person name="Lu Y."/>
            <person name="Du Q."/>
            <person name="Sun Z."/>
        </authorList>
    </citation>
    <scope>NUCLEOTIDE SEQUENCE [LARGE SCALE GENOMIC DNA]</scope>
    <source>
        <strain evidence="7 8">D1-5</strain>
    </source>
</reference>
<dbReference type="Gene3D" id="3.40.50.1820">
    <property type="entry name" value="alpha/beta hydrolase"/>
    <property type="match status" value="1"/>
</dbReference>
<dbReference type="SUPFAM" id="SSF53474">
    <property type="entry name" value="alpha/beta-Hydrolases"/>
    <property type="match status" value="1"/>
</dbReference>
<evidence type="ECO:0000256" key="3">
    <source>
        <dbReference type="ARBA" id="ARBA00022801"/>
    </source>
</evidence>
<dbReference type="PANTHER" id="PTHR22946:SF4">
    <property type="entry name" value="ESTERASE FRSA"/>
    <property type="match status" value="1"/>
</dbReference>
<keyword evidence="6" id="KW-0804">Transcription</keyword>
<dbReference type="NCBIfam" id="NF003460">
    <property type="entry name" value="PRK05077.1"/>
    <property type="match status" value="1"/>
</dbReference>
<dbReference type="EMBL" id="ANFO01000239">
    <property type="protein sequence ID" value="KGQ11147.1"/>
    <property type="molecule type" value="Genomic_DNA"/>
</dbReference>
<dbReference type="AlphaFoldDB" id="A0A0A2VXQ8"/>
<dbReference type="HOGENOM" id="CLU_036819_0_0_1"/>
<dbReference type="InterPro" id="IPR050261">
    <property type="entry name" value="FrsA_esterase"/>
</dbReference>
<dbReference type="InterPro" id="IPR009986">
    <property type="entry name" value="Tscrpt_reg_Crl"/>
</dbReference>
<dbReference type="Gene3D" id="3.30.310.230">
    <property type="entry name" value="Sigma factor-binding protein Crl monomer"/>
    <property type="match status" value="1"/>
</dbReference>
<dbReference type="Pfam" id="PF06500">
    <property type="entry name" value="FrsA-like"/>
    <property type="match status" value="1"/>
</dbReference>